<dbReference type="Gene3D" id="1.10.1200.270">
    <property type="entry name" value="Methyltransferase, alpha-helical capping domain"/>
    <property type="match status" value="1"/>
</dbReference>
<keyword evidence="6" id="KW-1185">Reference proteome</keyword>
<dbReference type="EMBL" id="CAWUPB010000851">
    <property type="protein sequence ID" value="CAK7326826.1"/>
    <property type="molecule type" value="Genomic_DNA"/>
</dbReference>
<dbReference type="Pfam" id="PF03492">
    <property type="entry name" value="Methyltransf_7"/>
    <property type="match status" value="1"/>
</dbReference>
<name>A0AAV1R3D2_9ROSI</name>
<dbReference type="Gene3D" id="3.40.50.150">
    <property type="entry name" value="Vaccinia Virus protein VP39"/>
    <property type="match status" value="1"/>
</dbReference>
<keyword evidence="3" id="KW-0479">Metal-binding</keyword>
<proteinExistence type="predicted"/>
<accession>A0AAV1R3D2</accession>
<dbReference type="SUPFAM" id="SSF53335">
    <property type="entry name" value="S-adenosyl-L-methionine-dependent methyltransferases"/>
    <property type="match status" value="1"/>
</dbReference>
<gene>
    <name evidence="5" type="ORF">DCAF_LOCUS4532</name>
</gene>
<dbReference type="GO" id="GO:0046872">
    <property type="term" value="F:metal ion binding"/>
    <property type="evidence" value="ECO:0007669"/>
    <property type="project" value="UniProtKB-KW"/>
</dbReference>
<dbReference type="GO" id="GO:0032259">
    <property type="term" value="P:methylation"/>
    <property type="evidence" value="ECO:0007669"/>
    <property type="project" value="UniProtKB-KW"/>
</dbReference>
<evidence type="ECO:0000256" key="1">
    <source>
        <dbReference type="ARBA" id="ARBA00022603"/>
    </source>
</evidence>
<reference evidence="5 6" key="1">
    <citation type="submission" date="2024-01" db="EMBL/GenBank/DDBJ databases">
        <authorList>
            <person name="Waweru B."/>
        </authorList>
    </citation>
    <scope>NUCLEOTIDE SEQUENCE [LARGE SCALE GENOMIC DNA]</scope>
</reference>
<keyword evidence="1" id="KW-0489">Methyltransferase</keyword>
<dbReference type="InterPro" id="IPR005299">
    <property type="entry name" value="MeTrfase_7"/>
</dbReference>
<keyword evidence="4" id="KW-0460">Magnesium</keyword>
<evidence type="ECO:0000256" key="3">
    <source>
        <dbReference type="ARBA" id="ARBA00022723"/>
    </source>
</evidence>
<evidence type="ECO:0000256" key="4">
    <source>
        <dbReference type="ARBA" id="ARBA00022842"/>
    </source>
</evidence>
<sequence length="374" mass="41757">MAATVVSDSILRNDADGPVPVNGGLGTDSYYNHSFFQKIAANVAKDMIDEAITKKLDVKSLLSSSSTIRLADLGCAVGPNTFDAMQNIIDIIKQKYQSQFPTSPIPEFQVFFNDQPTNDFNTLFKSLPPKREYFAAGVPGSFYGRLFPDSSLHVVYSSYSLHWLSKVPKGLEDKNSPAWNKGKIHYASAPEEVLRAYATQWANDLNDFLNARAQEIMPGGIIVVITHSIPDGMEYAELANGMMYNCMASILLDIAKRGLISEEQVDAFNLPTYAPPPAEFVSVAENNECFNIVTMGESNPSPWLTDDVHVDMNEFVSHIRAAMEGMFFKHFAREIVNEMFEQLEVKLSEISVEMESAYKDKIQAYYVLQRNYSG</sequence>
<dbReference type="AlphaFoldDB" id="A0AAV1R3D2"/>
<dbReference type="GO" id="GO:0008168">
    <property type="term" value="F:methyltransferase activity"/>
    <property type="evidence" value="ECO:0007669"/>
    <property type="project" value="UniProtKB-KW"/>
</dbReference>
<keyword evidence="2" id="KW-0808">Transferase</keyword>
<dbReference type="PANTHER" id="PTHR31009">
    <property type="entry name" value="S-ADENOSYL-L-METHIONINE:CARBOXYL METHYLTRANSFERASE FAMILY PROTEIN"/>
    <property type="match status" value="1"/>
</dbReference>
<dbReference type="Proteomes" id="UP001314170">
    <property type="component" value="Unassembled WGS sequence"/>
</dbReference>
<dbReference type="FunFam" id="3.40.50.150:FF:000103">
    <property type="entry name" value="SABATH methyltransferase 1"/>
    <property type="match status" value="1"/>
</dbReference>
<organism evidence="5 6">
    <name type="scientific">Dovyalis caffra</name>
    <dbReference type="NCBI Taxonomy" id="77055"/>
    <lineage>
        <taxon>Eukaryota</taxon>
        <taxon>Viridiplantae</taxon>
        <taxon>Streptophyta</taxon>
        <taxon>Embryophyta</taxon>
        <taxon>Tracheophyta</taxon>
        <taxon>Spermatophyta</taxon>
        <taxon>Magnoliopsida</taxon>
        <taxon>eudicotyledons</taxon>
        <taxon>Gunneridae</taxon>
        <taxon>Pentapetalae</taxon>
        <taxon>rosids</taxon>
        <taxon>fabids</taxon>
        <taxon>Malpighiales</taxon>
        <taxon>Salicaceae</taxon>
        <taxon>Flacourtieae</taxon>
        <taxon>Dovyalis</taxon>
    </lineage>
</organism>
<protein>
    <recommendedName>
        <fullName evidence="7">S-adenosylmethionine-dependent methyltransferase</fullName>
    </recommendedName>
</protein>
<comment type="caution">
    <text evidence="5">The sequence shown here is derived from an EMBL/GenBank/DDBJ whole genome shotgun (WGS) entry which is preliminary data.</text>
</comment>
<evidence type="ECO:0000313" key="6">
    <source>
        <dbReference type="Proteomes" id="UP001314170"/>
    </source>
</evidence>
<evidence type="ECO:0000313" key="5">
    <source>
        <dbReference type="EMBL" id="CAK7326826.1"/>
    </source>
</evidence>
<evidence type="ECO:0008006" key="7">
    <source>
        <dbReference type="Google" id="ProtNLM"/>
    </source>
</evidence>
<dbReference type="InterPro" id="IPR042086">
    <property type="entry name" value="MeTrfase_capping"/>
</dbReference>
<dbReference type="InterPro" id="IPR029063">
    <property type="entry name" value="SAM-dependent_MTases_sf"/>
</dbReference>
<evidence type="ECO:0000256" key="2">
    <source>
        <dbReference type="ARBA" id="ARBA00022679"/>
    </source>
</evidence>